<dbReference type="FunFam" id="2.70.130.10:FF:000004">
    <property type="entry name" value="Insulin-like growth factor 2 receptor"/>
    <property type="match status" value="1"/>
</dbReference>
<evidence type="ECO:0000256" key="6">
    <source>
        <dbReference type="ARBA" id="ARBA00022989"/>
    </source>
</evidence>
<dbReference type="FunFam" id="2.70.130.10:FF:000009">
    <property type="entry name" value="Insulin-like growth factor 2 receptor"/>
    <property type="match status" value="1"/>
</dbReference>
<evidence type="ECO:0000256" key="3">
    <source>
        <dbReference type="ARBA" id="ARBA00022692"/>
    </source>
</evidence>
<dbReference type="Pfam" id="PF00040">
    <property type="entry name" value="fn2"/>
    <property type="match status" value="1"/>
</dbReference>
<feature type="domain" description="MRH" evidence="14">
    <location>
        <begin position="621"/>
        <end position="759"/>
    </location>
</feature>
<feature type="domain" description="MRH" evidence="14">
    <location>
        <begin position="1793"/>
        <end position="1978"/>
    </location>
</feature>
<feature type="chain" id="PRO_5044791122" description="Insulin-like growth factor 2 receptor" evidence="12">
    <location>
        <begin position="34"/>
        <end position="2498"/>
    </location>
</feature>
<evidence type="ECO:0000256" key="7">
    <source>
        <dbReference type="ARBA" id="ARBA00023136"/>
    </source>
</evidence>
<evidence type="ECO:0008006" key="17">
    <source>
        <dbReference type="Google" id="ProtNLM"/>
    </source>
</evidence>
<evidence type="ECO:0000256" key="4">
    <source>
        <dbReference type="ARBA" id="ARBA00022729"/>
    </source>
</evidence>
<dbReference type="Pfam" id="PF00878">
    <property type="entry name" value="CIMR"/>
    <property type="match status" value="13"/>
</dbReference>
<keyword evidence="5" id="KW-0677">Repeat</keyword>
<proteinExistence type="predicted"/>
<dbReference type="InterPro" id="IPR036943">
    <property type="entry name" value="FN_type2_sf"/>
</dbReference>
<dbReference type="GO" id="GO:0000139">
    <property type="term" value="C:Golgi membrane"/>
    <property type="evidence" value="ECO:0007669"/>
    <property type="project" value="UniProtKB-SubCell"/>
</dbReference>
<feature type="domain" description="MRH" evidence="14">
    <location>
        <begin position="917"/>
        <end position="1059"/>
    </location>
</feature>
<dbReference type="SMART" id="SM01404">
    <property type="entry name" value="CIMR"/>
    <property type="match status" value="14"/>
</dbReference>
<dbReference type="InterPro" id="IPR000562">
    <property type="entry name" value="FN_type2_dom"/>
</dbReference>
<feature type="disulfide bond" evidence="9">
    <location>
        <begin position="1890"/>
        <end position="1916"/>
    </location>
</feature>
<dbReference type="CDD" id="cd00062">
    <property type="entry name" value="FN2"/>
    <property type="match status" value="1"/>
</dbReference>
<dbReference type="PROSITE" id="PS51914">
    <property type="entry name" value="MRH"/>
    <property type="match status" value="15"/>
</dbReference>
<dbReference type="EMBL" id="JBHFQA010000019">
    <property type="protein sequence ID" value="KAL2081956.1"/>
    <property type="molecule type" value="Genomic_DNA"/>
</dbReference>
<feature type="domain" description="MRH" evidence="14">
    <location>
        <begin position="42"/>
        <end position="156"/>
    </location>
</feature>
<comment type="subcellular location">
    <subcellularLocation>
        <location evidence="1">Endomembrane system</location>
    </subcellularLocation>
</comment>
<dbReference type="InterPro" id="IPR009011">
    <property type="entry name" value="Man6P_isomerase_rcpt-bd_dom_sf"/>
</dbReference>
<keyword evidence="2" id="KW-0813">Transport</keyword>
<dbReference type="Gene3D" id="2.70.130.10">
    <property type="entry name" value="Mannose-6-phosphate receptor binding domain"/>
    <property type="match status" value="15"/>
</dbReference>
<dbReference type="InterPro" id="IPR000479">
    <property type="entry name" value="CIMR_rpt"/>
</dbReference>
<dbReference type="SUPFAM" id="SSF50911">
    <property type="entry name" value="Mannose 6-phosphate receptor domain"/>
    <property type="match status" value="15"/>
</dbReference>
<dbReference type="PANTHER" id="PTHR15071">
    <property type="entry name" value="MANNOSE-6-PHOSPHATE RECEPTOR FAMILY MEMBER"/>
    <property type="match status" value="1"/>
</dbReference>
<evidence type="ECO:0000256" key="9">
    <source>
        <dbReference type="PROSITE-ProRule" id="PRU00479"/>
    </source>
</evidence>
<evidence type="ECO:0000259" key="14">
    <source>
        <dbReference type="PROSITE" id="PS51914"/>
    </source>
</evidence>
<evidence type="ECO:0000259" key="13">
    <source>
        <dbReference type="PROSITE" id="PS51092"/>
    </source>
</evidence>
<dbReference type="FunFam" id="2.70.130.10:FF:000011">
    <property type="entry name" value="Insulin-like growth factor 2 receptor"/>
    <property type="match status" value="1"/>
</dbReference>
<evidence type="ECO:0000313" key="15">
    <source>
        <dbReference type="EMBL" id="KAL2081956.1"/>
    </source>
</evidence>
<feature type="region of interest" description="Disordered" evidence="10">
    <location>
        <begin position="2394"/>
        <end position="2498"/>
    </location>
</feature>
<dbReference type="FunFam" id="2.70.130.10:FF:000005">
    <property type="entry name" value="Insulin-like growth factor 2 receptor"/>
    <property type="match status" value="1"/>
</dbReference>
<feature type="domain" description="MRH" evidence="14">
    <location>
        <begin position="1501"/>
        <end position="1640"/>
    </location>
</feature>
<dbReference type="FunFam" id="2.70.130.10:FF:000028">
    <property type="entry name" value="Mannose-6-phosphate/insulin-like growth factor II receptor"/>
    <property type="match status" value="1"/>
</dbReference>
<dbReference type="InterPro" id="IPR013806">
    <property type="entry name" value="Kringle-like"/>
</dbReference>
<feature type="domain" description="MRH" evidence="14">
    <location>
        <begin position="762"/>
        <end position="909"/>
    </location>
</feature>
<feature type="signal peptide" evidence="12">
    <location>
        <begin position="1"/>
        <end position="33"/>
    </location>
</feature>
<evidence type="ECO:0000256" key="10">
    <source>
        <dbReference type="SAM" id="MobiDB-lite"/>
    </source>
</evidence>
<dbReference type="GO" id="GO:0010008">
    <property type="term" value="C:endosome membrane"/>
    <property type="evidence" value="ECO:0007669"/>
    <property type="project" value="UniProtKB-SubCell"/>
</dbReference>
<dbReference type="PANTHER" id="PTHR15071:SF17">
    <property type="entry name" value="CATION-INDEPENDENT MANNOSE-6-PHOSPHATE RECEPTOR"/>
    <property type="match status" value="1"/>
</dbReference>
<feature type="compositionally biased region" description="Acidic residues" evidence="10">
    <location>
        <begin position="2487"/>
        <end position="2498"/>
    </location>
</feature>
<dbReference type="PROSITE" id="PS51092">
    <property type="entry name" value="FN2_2"/>
    <property type="match status" value="1"/>
</dbReference>
<evidence type="ECO:0000256" key="12">
    <source>
        <dbReference type="SAM" id="SignalP"/>
    </source>
</evidence>
<evidence type="ECO:0000256" key="11">
    <source>
        <dbReference type="SAM" id="Phobius"/>
    </source>
</evidence>
<dbReference type="InterPro" id="IPR044865">
    <property type="entry name" value="MRH_dom"/>
</dbReference>
<evidence type="ECO:0000256" key="2">
    <source>
        <dbReference type="ARBA" id="ARBA00022448"/>
    </source>
</evidence>
<dbReference type="SMART" id="SM00059">
    <property type="entry name" value="FN2"/>
    <property type="match status" value="1"/>
</dbReference>
<gene>
    <name evidence="15" type="ORF">ACEWY4_021774</name>
</gene>
<dbReference type="FunFam" id="2.70.130.10:FF:000016">
    <property type="entry name" value="Insulin-like growth factor 2 receptor"/>
    <property type="match status" value="1"/>
</dbReference>
<feature type="domain" description="MRH" evidence="14">
    <location>
        <begin position="313"/>
        <end position="461"/>
    </location>
</feature>
<keyword evidence="3 11" id="KW-0812">Transmembrane</keyword>
<comment type="caution">
    <text evidence="15">The sequence shown here is derived from an EMBL/GenBank/DDBJ whole genome shotgun (WGS) entry which is preliminary data.</text>
</comment>
<feature type="domain" description="MRH" evidence="14">
    <location>
        <begin position="1981"/>
        <end position="2116"/>
    </location>
</feature>
<feature type="transmembrane region" description="Helical" evidence="11">
    <location>
        <begin position="2296"/>
        <end position="2317"/>
    </location>
</feature>
<dbReference type="SUPFAM" id="SSF57440">
    <property type="entry name" value="Kringle-like"/>
    <property type="match status" value="1"/>
</dbReference>
<evidence type="ECO:0000313" key="16">
    <source>
        <dbReference type="Proteomes" id="UP001591681"/>
    </source>
</evidence>
<feature type="domain" description="MRH" evidence="14">
    <location>
        <begin position="1206"/>
        <end position="1344"/>
    </location>
</feature>
<evidence type="ECO:0000256" key="5">
    <source>
        <dbReference type="ARBA" id="ARBA00022737"/>
    </source>
</evidence>
<keyword evidence="7 11" id="KW-0472">Membrane</keyword>
<feature type="domain" description="MRH" evidence="14">
    <location>
        <begin position="2139"/>
        <end position="2271"/>
    </location>
</feature>
<dbReference type="Proteomes" id="UP001591681">
    <property type="component" value="Unassembled WGS sequence"/>
</dbReference>
<feature type="domain" description="Fibronectin type-II" evidence="13">
    <location>
        <begin position="1885"/>
        <end position="1933"/>
    </location>
</feature>
<dbReference type="PRINTS" id="PR00013">
    <property type="entry name" value="FNTYPEII"/>
</dbReference>
<feature type="domain" description="MRH" evidence="14">
    <location>
        <begin position="466"/>
        <end position="615"/>
    </location>
</feature>
<name>A0ABD1J449_9TELE</name>
<organism evidence="15 16">
    <name type="scientific">Coilia grayii</name>
    <name type="common">Gray's grenadier anchovy</name>
    <dbReference type="NCBI Taxonomy" id="363190"/>
    <lineage>
        <taxon>Eukaryota</taxon>
        <taxon>Metazoa</taxon>
        <taxon>Chordata</taxon>
        <taxon>Craniata</taxon>
        <taxon>Vertebrata</taxon>
        <taxon>Euteleostomi</taxon>
        <taxon>Actinopterygii</taxon>
        <taxon>Neopterygii</taxon>
        <taxon>Teleostei</taxon>
        <taxon>Clupei</taxon>
        <taxon>Clupeiformes</taxon>
        <taxon>Clupeoidei</taxon>
        <taxon>Engraulidae</taxon>
        <taxon>Coilinae</taxon>
        <taxon>Coilia</taxon>
    </lineage>
</organism>
<dbReference type="Gene3D" id="2.10.10.10">
    <property type="entry name" value="Fibronectin, type II, collagen-binding"/>
    <property type="match status" value="1"/>
</dbReference>
<feature type="domain" description="MRH" evidence="14">
    <location>
        <begin position="1348"/>
        <end position="1495"/>
    </location>
</feature>
<feature type="disulfide bond" evidence="9">
    <location>
        <begin position="1904"/>
        <end position="1931"/>
    </location>
</feature>
<keyword evidence="6 11" id="KW-1133">Transmembrane helix</keyword>
<accession>A0ABD1J449</accession>
<feature type="domain" description="MRH" evidence="14">
    <location>
        <begin position="1642"/>
        <end position="1788"/>
    </location>
</feature>
<feature type="domain" description="MRH" evidence="14">
    <location>
        <begin position="1062"/>
        <end position="1200"/>
    </location>
</feature>
<evidence type="ECO:0000256" key="1">
    <source>
        <dbReference type="ARBA" id="ARBA00004308"/>
    </source>
</evidence>
<protein>
    <recommendedName>
        <fullName evidence="17">Insulin-like growth factor 2 receptor</fullName>
    </recommendedName>
</protein>
<sequence>MGSSYKTYSVASCKLSAALCVIIVLSHFSVTEGSHDSPWFQDLCSYKWEAIDQDEQMKYTMKLCDESPNTECGPQSAICAHSFADKTNTTVGELNLQKVSPTMLDFNSTQRCKGNGGNMRTSISFLCGKTMGTPEFVTVSECVHHFEWRTYVACKKDKFKPHKEVPCYAFDPNGNKHDLTPLIKLTDGYLVDDSDDDVNFYINICRSLDRLQMACAEGSAACLITKGKAYNMGFPTSQLELLSNERLKLRYEGATENIPEFCDGHKPAVTITFICPSRRQEGSPPKMTAKTNCRYEIDWVTEYACHRDYLESHTCTLNSVQHDISIDLTHLTVSHGDDAYHAKSSDGRDTYIYYLNVCGPISVGVCANQTGFVSACQVKESGDMMKVAGRYKNQTLRYSDGDLTLTYPGGTRCSSGFERMTIINFECNETAENDGKGFPAFAGESDCTYYFEWHTAYACTKEREDLLCQVTSGKKRYDLSPLTQFPVSDILQNWEAVGTSAADPDRKRVYLNVCHKVLQQGATAGCPEEAAACTVDKNNKTKSLGSFLSAPQMDGDSIRLIYTEGDICRKNIKTRTIISLKCSPGDVESAPVLRSVSSDECIYELEWRTAAACVLSKTEGNDCKVSDPQAGFSFDLSPLRKPTNDGYKVSGEKYDYFINVCDGVSKSECPPKSGACQVEKSGANGWSLGESNDKLTYYDGMIQLMYQNGTAYNNPQKTRRSTVISFLCNHDTGMGMPEFQVEDEFTYSFKWYTSLACPERPNKCLVTDPLTLKQYDLSSLSKSVTNWEAMDIRNHKKYYINVCRPLRDMPDVRGCARTASVCETSYDGGTEKVSTSNMGVAKRGPIIQGTDQLLLEYTDGSVCESDSGPTTDTTRIHLSCAKTASGPHFLSNQNCTANFMWETTAACAIESAKDTNQTCTIKDPITGFVFDLNPLTNKTGYEAGDKTRKFLLNICGTVPGCSTKEGDQFAGCELDNGKPVGWVGVDRSLEFSTDGQLKLTYKGTLDVKAATRTTFHISFVCKADDAGRPEMKKEEIGTRGSSSSRDVFFEFGTPLACLPNTVDCQVTDANGNEYDLSDLSQNDQPYRPIDTSEQAKTQKFFLSVCKPLPHVEGCPAGALGACGIINGRSFNLGYVQSSPQAAPDGSISIVYRGGEACGPGKRYSTRIIFLCDDSLGSPIFDRKDGCEYVFIWRTSEACPVQIVQGENCKVTDPRSGHEFDLSSLSGHDYEVSSGPYHYHFAVCGGLSTGVCKHKDPGSEAVSSCQVEGASHRIAGLATQNLTYEDGLIMINYTRGETCHKIYERSTAILFTCDQSRAVGSPEFIKETADCTYMFEWHTSLACLPFKTISCTYSDGSGNFYDLSSLSRSSLSANTSNWRGVSHSNPGRRFYLNVCKSLVPQSGSWACPSSAAACMKTEDDQYVSLGEAHTELQWDKSVLVLRYTGGEQCPDKVRKRTAIIRFECVKDKEDSEPTLITALEDCVYTFLWRTATACPLNASRHGNCRVTNPATGRMFDLNRLTKEGGYTIYDSKDHKKMIQLNVCSEIQGSVCTAGSAVCIRDSVTAVSGGKVSSKLSYLDQVVELTYEGGDECAASRNLKHKSVISFVCRDGADAGEPVLVTTDEDTCTHYFSWHTSYVCEKQVRCSVWNSTALIDLRPLINTTGFYVATDEDLDGSSPDFYINICQPLNPVPGVLCPPGAAVCMDPVDGPPIDIGRITSRSTPEYNSNTGHVEMVFMSNTVCPENAALNYTSKVIFSCQPGTDLGTPQMIRKQQCVYMFEWATPVVCPEILTADNCTLQVSELDYTFNLTSLSGAVQVPTGTTLYKINVCGVITASACQNSAVCQMNGAAGVSYGNSKAMKMYYNREDQTIIMTYAGGDLCPPVTDEGEPCVFPINYMGKSLNSCTTEGMTVGRAWCATTSDYKKDQKWGYCAPVTAKRQSTILFSCNRTAGRGSPRLLSETQGCSSTFEWRTSAVCTPKKVHCRLVSLHKTYDLRTLSSLTEPWKFSSGSDQYYINLCQSIHGGLTDCLEGASVCRRSRGKTSTLGLVHTQTLEYREGKIQVNYSMGDAVCGSNLRAKTIIQLTCSNIHSHPKLQREDMEACEFWLEWETRVACAVEQKEVKMVNGTITLPDTGAELNLGTLYTRLHHATGDIRSKTDKYIYDIQLSGISNTSDKCAGAYICQLKIDSNWHRRIGQQVGSSNEPKYYVKGGNLEVLVPSNSTCGRDREHNASSTILFHCNPQAGEGIPEFLLETDLCQYLFVWHTSGVCGLIAGDTAIDGSGTDSESDGLSGRSQALGAVLSLLLIILTVCLLVLLLHKRERRELVMKKVTGCCKKGNPVAYKYSKVSTEENGEEDEMEWLMEELESPGKERRHENGHITTKPVSAEALRSLPLDEADSEDEVLTVPGVRVHTGRSPASRPTNAARSKPRTRARPLPMPALLQEESDEDLVGLLEDQDRRSTSSSRAKPRGGSGGGSRAHRSRLEQLTDDSDEDLLKV</sequence>
<keyword evidence="8 9" id="KW-1015">Disulfide bond</keyword>
<reference evidence="15 16" key="1">
    <citation type="submission" date="2024-09" db="EMBL/GenBank/DDBJ databases">
        <title>A chromosome-level genome assembly of Gray's grenadier anchovy, Coilia grayii.</title>
        <authorList>
            <person name="Fu Z."/>
        </authorList>
    </citation>
    <scope>NUCLEOTIDE SEQUENCE [LARGE SCALE GENOMIC DNA]</scope>
    <source>
        <strain evidence="15">G4</strain>
        <tissue evidence="15">Muscle</tissue>
    </source>
</reference>
<keyword evidence="4 12" id="KW-0732">Signal</keyword>
<keyword evidence="16" id="KW-1185">Reference proteome</keyword>
<feature type="domain" description="MRH" evidence="14">
    <location>
        <begin position="165"/>
        <end position="307"/>
    </location>
</feature>
<evidence type="ECO:0000256" key="8">
    <source>
        <dbReference type="ARBA" id="ARBA00023157"/>
    </source>
</evidence>